<evidence type="ECO:0000313" key="2">
    <source>
        <dbReference type="Proteomes" id="UP000032142"/>
    </source>
</evidence>
<proteinExistence type="predicted"/>
<keyword evidence="2" id="KW-1185">Reference proteome</keyword>
<dbReference type="Proteomes" id="UP000032142">
    <property type="component" value="Unassembled WGS sequence"/>
</dbReference>
<gene>
    <name evidence="1" type="ORF">F383_25127</name>
</gene>
<dbReference type="EMBL" id="KN413571">
    <property type="protein sequence ID" value="KHG19641.1"/>
    <property type="molecule type" value="Genomic_DNA"/>
</dbReference>
<sequence length="96" mass="10921">MSLGLVGVMSLCDPSAGLIKTEQLCDMRFEVALATYVALSVQEFPSIRHYYFEWLTGKLGDGMSYDYETIVNCRQASLDRRLLETRITLSNFCFGY</sequence>
<evidence type="ECO:0000313" key="1">
    <source>
        <dbReference type="EMBL" id="KHG19641.1"/>
    </source>
</evidence>
<dbReference type="AlphaFoldDB" id="A0A0B0P8C2"/>
<protein>
    <submittedName>
        <fullName evidence="1">Uncharacterized protein</fullName>
    </submittedName>
</protein>
<organism evidence="1 2">
    <name type="scientific">Gossypium arboreum</name>
    <name type="common">Tree cotton</name>
    <name type="synonym">Gossypium nanking</name>
    <dbReference type="NCBI Taxonomy" id="29729"/>
    <lineage>
        <taxon>Eukaryota</taxon>
        <taxon>Viridiplantae</taxon>
        <taxon>Streptophyta</taxon>
        <taxon>Embryophyta</taxon>
        <taxon>Tracheophyta</taxon>
        <taxon>Spermatophyta</taxon>
        <taxon>Magnoliopsida</taxon>
        <taxon>eudicotyledons</taxon>
        <taxon>Gunneridae</taxon>
        <taxon>Pentapetalae</taxon>
        <taxon>rosids</taxon>
        <taxon>malvids</taxon>
        <taxon>Malvales</taxon>
        <taxon>Malvaceae</taxon>
        <taxon>Malvoideae</taxon>
        <taxon>Gossypium</taxon>
    </lineage>
</organism>
<name>A0A0B0P8C2_GOSAR</name>
<accession>A0A0B0P8C2</accession>
<reference evidence="2" key="1">
    <citation type="submission" date="2014-09" db="EMBL/GenBank/DDBJ databases">
        <authorList>
            <person name="Mudge J."/>
            <person name="Ramaraj T."/>
            <person name="Lindquist I.E."/>
            <person name="Bharti A.K."/>
            <person name="Sundararajan A."/>
            <person name="Cameron C.T."/>
            <person name="Woodward J.E."/>
            <person name="May G.D."/>
            <person name="Brubaker C."/>
            <person name="Broadhvest J."/>
            <person name="Wilkins T.A."/>
        </authorList>
    </citation>
    <scope>NUCLEOTIDE SEQUENCE</scope>
    <source>
        <strain evidence="2">cv. AKA8401</strain>
    </source>
</reference>